<dbReference type="PANTHER" id="PTHR15074:SF0">
    <property type="entry name" value="METHYL-CPG-BINDING DOMAIN PROTEIN 4-LIKE PROTEIN"/>
    <property type="match status" value="1"/>
</dbReference>
<dbReference type="GO" id="GO:0003677">
    <property type="term" value="F:DNA binding"/>
    <property type="evidence" value="ECO:0007669"/>
    <property type="project" value="InterPro"/>
</dbReference>
<feature type="compositionally biased region" description="Polar residues" evidence="3">
    <location>
        <begin position="104"/>
        <end position="119"/>
    </location>
</feature>
<feature type="region of interest" description="Disordered" evidence="3">
    <location>
        <begin position="25"/>
        <end position="71"/>
    </location>
</feature>
<dbReference type="InterPro" id="IPR045138">
    <property type="entry name" value="MeCP2/MBD4"/>
</dbReference>
<evidence type="ECO:0000256" key="2">
    <source>
        <dbReference type="ARBA" id="ARBA00023242"/>
    </source>
</evidence>
<proteinExistence type="predicted"/>
<dbReference type="STRING" id="1314800.A0A1B7N0F8"/>
<dbReference type="GO" id="GO:0006285">
    <property type="term" value="P:base-excision repair, AP site formation"/>
    <property type="evidence" value="ECO:0007669"/>
    <property type="project" value="UniProtKB-ARBA"/>
</dbReference>
<dbReference type="OrthoDB" id="10265068at2759"/>
<evidence type="ECO:0000313" key="6">
    <source>
        <dbReference type="Proteomes" id="UP000092154"/>
    </source>
</evidence>
<dbReference type="GO" id="GO:0005634">
    <property type="term" value="C:nucleus"/>
    <property type="evidence" value="ECO:0007669"/>
    <property type="project" value="UniProtKB-SubCell"/>
</dbReference>
<dbReference type="AlphaFoldDB" id="A0A1B7N0F8"/>
<dbReference type="SUPFAM" id="SSF48150">
    <property type="entry name" value="DNA-glycosylase"/>
    <property type="match status" value="1"/>
</dbReference>
<dbReference type="Gene3D" id="1.10.340.30">
    <property type="entry name" value="Hypothetical protein, domain 2"/>
    <property type="match status" value="1"/>
</dbReference>
<comment type="subcellular location">
    <subcellularLocation>
        <location evidence="1">Nucleus</location>
    </subcellularLocation>
</comment>
<dbReference type="PANTHER" id="PTHR15074">
    <property type="entry name" value="METHYL-CPG-BINDING PROTEIN"/>
    <property type="match status" value="1"/>
</dbReference>
<feature type="region of interest" description="Disordered" evidence="3">
    <location>
        <begin position="420"/>
        <end position="449"/>
    </location>
</feature>
<dbReference type="EMBL" id="KV448300">
    <property type="protein sequence ID" value="OAX38335.1"/>
    <property type="molecule type" value="Genomic_DNA"/>
</dbReference>
<organism evidence="5 6">
    <name type="scientific">Rhizopogon vinicolor AM-OR11-026</name>
    <dbReference type="NCBI Taxonomy" id="1314800"/>
    <lineage>
        <taxon>Eukaryota</taxon>
        <taxon>Fungi</taxon>
        <taxon>Dikarya</taxon>
        <taxon>Basidiomycota</taxon>
        <taxon>Agaricomycotina</taxon>
        <taxon>Agaricomycetes</taxon>
        <taxon>Agaricomycetidae</taxon>
        <taxon>Boletales</taxon>
        <taxon>Suillineae</taxon>
        <taxon>Rhizopogonaceae</taxon>
        <taxon>Rhizopogon</taxon>
    </lineage>
</organism>
<feature type="compositionally biased region" description="Polar residues" evidence="3">
    <location>
        <begin position="59"/>
        <end position="68"/>
    </location>
</feature>
<dbReference type="InterPro" id="IPR011257">
    <property type="entry name" value="DNA_glycosylase"/>
</dbReference>
<evidence type="ECO:0000313" key="5">
    <source>
        <dbReference type="EMBL" id="OAX38335.1"/>
    </source>
</evidence>
<feature type="region of interest" description="Disordered" evidence="3">
    <location>
        <begin position="103"/>
        <end position="126"/>
    </location>
</feature>
<feature type="domain" description="HhH-GPD" evidence="4">
    <location>
        <begin position="344"/>
        <end position="427"/>
    </location>
</feature>
<protein>
    <recommendedName>
        <fullName evidence="4">HhH-GPD domain-containing protein</fullName>
    </recommendedName>
</protein>
<sequence length="554" mass="62361">MTSPSPTPTPFSQFLSSYAYSPTALSLPSTPVSKKKRPCPVPENTLPAPTVSRRKPRASKNTSLAISTSKRHVSPANVLQYNHTSVKSVTTSHQVPTVAGDTSIYFTPSRNQTSKGVSTSDHRHGGPRKLLDAVEILVKSTDAVLLSEQHASVEVPERLNRKRKLEHPSAVNLSHHKHAPLAECEYPIEPPEVEMKIPVISGYLTPISHEARSILPTPSSQPRKRRKVSPSTQFTTLSSQSMTVSLDKLATQAGIDPTTLITSKYFCEVAEPGKTWVPSSFPSKNLFTYNYIPAFPSYHQDLFNDLIGYIANAKPILIQDAVSDNPWQFLIAVKLLNVTTGRYAIPVFWELMNRWPTPHDMVNANNTELVNTLRPLGLYNKRAAWLKQMSQHYLDDPPTDVLRSSNCRLEIHAKTRTKITAPTYTNPRKRSSSQSCSSSKKPRKMTMPYPPTPISHYSGIGRYALDSYRIFCTASEEWKEVMPEDKELIRYLVRTSLSYLHRWKWAYEERKIWYPDGVGVVKDVDIPYLLVLVDELVEALEPDEFWGATDFISG</sequence>
<dbReference type="GO" id="GO:0003824">
    <property type="term" value="F:catalytic activity"/>
    <property type="evidence" value="ECO:0007669"/>
    <property type="project" value="InterPro"/>
</dbReference>
<dbReference type="InterPro" id="IPR003265">
    <property type="entry name" value="HhH-GPD_domain"/>
</dbReference>
<evidence type="ECO:0000256" key="1">
    <source>
        <dbReference type="ARBA" id="ARBA00004123"/>
    </source>
</evidence>
<keyword evidence="6" id="KW-1185">Reference proteome</keyword>
<evidence type="ECO:0000256" key="3">
    <source>
        <dbReference type="SAM" id="MobiDB-lite"/>
    </source>
</evidence>
<gene>
    <name evidence="5" type="ORF">K503DRAFT_800520</name>
</gene>
<name>A0A1B7N0F8_9AGAM</name>
<dbReference type="Proteomes" id="UP000092154">
    <property type="component" value="Unassembled WGS sequence"/>
</dbReference>
<feature type="region of interest" description="Disordered" evidence="3">
    <location>
        <begin position="211"/>
        <end position="233"/>
    </location>
</feature>
<dbReference type="Pfam" id="PF00730">
    <property type="entry name" value="HhH-GPD"/>
    <property type="match status" value="1"/>
</dbReference>
<accession>A0A1B7N0F8</accession>
<keyword evidence="2" id="KW-0539">Nucleus</keyword>
<evidence type="ECO:0000259" key="4">
    <source>
        <dbReference type="Pfam" id="PF00730"/>
    </source>
</evidence>
<reference evidence="5 6" key="1">
    <citation type="submission" date="2016-06" db="EMBL/GenBank/DDBJ databases">
        <title>Comparative genomics of the ectomycorrhizal sister species Rhizopogon vinicolor and Rhizopogon vesiculosus (Basidiomycota: Boletales) reveals a divergence of the mating type B locus.</title>
        <authorList>
            <consortium name="DOE Joint Genome Institute"/>
            <person name="Mujic A.B."/>
            <person name="Kuo A."/>
            <person name="Tritt A."/>
            <person name="Lipzen A."/>
            <person name="Chen C."/>
            <person name="Johnson J."/>
            <person name="Sharma A."/>
            <person name="Barry K."/>
            <person name="Grigoriev I.V."/>
            <person name="Spatafora J.W."/>
        </authorList>
    </citation>
    <scope>NUCLEOTIDE SEQUENCE [LARGE SCALE GENOMIC DNA]</scope>
    <source>
        <strain evidence="5 6">AM-OR11-026</strain>
    </source>
</reference>
<dbReference type="InParanoid" id="A0A1B7N0F8"/>